<gene>
    <name evidence="1" type="ORF">SEVIR_5G386200v2</name>
</gene>
<dbReference type="Proteomes" id="UP000298652">
    <property type="component" value="Chromosome 5"/>
</dbReference>
<sequence length="78" mass="8757">MVRCELGTVGPCRSAFGDSASDRSPVMTRSRKLHTTAQIYGLPIEDQRLRSRVLQALQGHFTWIGFARTSFKNTMIIS</sequence>
<evidence type="ECO:0000313" key="1">
    <source>
        <dbReference type="EMBL" id="TKW17719.1"/>
    </source>
</evidence>
<organism evidence="1 2">
    <name type="scientific">Setaria viridis</name>
    <name type="common">Green bristlegrass</name>
    <name type="synonym">Setaria italica subsp. viridis</name>
    <dbReference type="NCBI Taxonomy" id="4556"/>
    <lineage>
        <taxon>Eukaryota</taxon>
        <taxon>Viridiplantae</taxon>
        <taxon>Streptophyta</taxon>
        <taxon>Embryophyta</taxon>
        <taxon>Tracheophyta</taxon>
        <taxon>Spermatophyta</taxon>
        <taxon>Magnoliopsida</taxon>
        <taxon>Liliopsida</taxon>
        <taxon>Poales</taxon>
        <taxon>Poaceae</taxon>
        <taxon>PACMAD clade</taxon>
        <taxon>Panicoideae</taxon>
        <taxon>Panicodae</taxon>
        <taxon>Paniceae</taxon>
        <taxon>Cenchrinae</taxon>
        <taxon>Setaria</taxon>
    </lineage>
</organism>
<name>A0A4U6UUC7_SETVI</name>
<keyword evidence="2" id="KW-1185">Reference proteome</keyword>
<accession>A0A4U6UUC7</accession>
<dbReference type="AlphaFoldDB" id="A0A4U6UUC7"/>
<reference evidence="1" key="1">
    <citation type="submission" date="2019-03" db="EMBL/GenBank/DDBJ databases">
        <title>WGS assembly of Setaria viridis.</title>
        <authorList>
            <person name="Huang P."/>
            <person name="Jenkins J."/>
            <person name="Grimwood J."/>
            <person name="Barry K."/>
            <person name="Healey A."/>
            <person name="Mamidi S."/>
            <person name="Sreedasyam A."/>
            <person name="Shu S."/>
            <person name="Feldman M."/>
            <person name="Wu J."/>
            <person name="Yu Y."/>
            <person name="Chen C."/>
            <person name="Johnson J."/>
            <person name="Rokhsar D."/>
            <person name="Baxter I."/>
            <person name="Schmutz J."/>
            <person name="Brutnell T."/>
            <person name="Kellogg E."/>
        </authorList>
    </citation>
    <scope>NUCLEOTIDE SEQUENCE [LARGE SCALE GENOMIC DNA]</scope>
</reference>
<protein>
    <submittedName>
        <fullName evidence="1">Uncharacterized protein</fullName>
    </submittedName>
</protein>
<evidence type="ECO:0000313" key="2">
    <source>
        <dbReference type="Proteomes" id="UP000298652"/>
    </source>
</evidence>
<dbReference type="Gramene" id="TKW17719">
    <property type="protein sequence ID" value="TKW17719"/>
    <property type="gene ID" value="SEVIR_5G386200v2"/>
</dbReference>
<proteinExistence type="predicted"/>
<dbReference type="EMBL" id="CM016556">
    <property type="protein sequence ID" value="TKW17719.1"/>
    <property type="molecule type" value="Genomic_DNA"/>
</dbReference>